<feature type="transmembrane region" description="Helical" evidence="1">
    <location>
        <begin position="28"/>
        <end position="48"/>
    </location>
</feature>
<evidence type="ECO:0000313" key="3">
    <source>
        <dbReference type="Proteomes" id="UP000295447"/>
    </source>
</evidence>
<name>A0A4R7ZF00_9ACTN</name>
<organism evidence="2 3">
    <name type="scientific">Kribbella kalugense</name>
    <dbReference type="NCBI Taxonomy" id="2512221"/>
    <lineage>
        <taxon>Bacteria</taxon>
        <taxon>Bacillati</taxon>
        <taxon>Actinomycetota</taxon>
        <taxon>Actinomycetes</taxon>
        <taxon>Propionibacteriales</taxon>
        <taxon>Kribbellaceae</taxon>
        <taxon>Kribbella</taxon>
    </lineage>
</organism>
<dbReference type="Proteomes" id="UP000295447">
    <property type="component" value="Unassembled WGS sequence"/>
</dbReference>
<sequence>MESDAEEQLRIIERAEAAPYVSYPKTPWWYPPVVGLWVAGLIGVFAWWRENGVLFVGSLVVLIALEAGFLTWMQRRHGAMPFPGRGRPPREIARIWVRYFVAVPVVALVVGLVWWLAGLLAAAVTAFVLVTAGIWYYERRYAVAAAQVRERLG</sequence>
<keyword evidence="1" id="KW-0812">Transmembrane</keyword>
<keyword evidence="3" id="KW-1185">Reference proteome</keyword>
<feature type="transmembrane region" description="Helical" evidence="1">
    <location>
        <begin position="95"/>
        <end position="114"/>
    </location>
</feature>
<feature type="transmembrane region" description="Helical" evidence="1">
    <location>
        <begin position="120"/>
        <end position="137"/>
    </location>
</feature>
<dbReference type="AlphaFoldDB" id="A0A4R7ZF00"/>
<comment type="caution">
    <text evidence="2">The sequence shown here is derived from an EMBL/GenBank/DDBJ whole genome shotgun (WGS) entry which is preliminary data.</text>
</comment>
<dbReference type="RefSeq" id="WP_134123510.1">
    <property type="nucleotide sequence ID" value="NZ_SODF01000003.1"/>
</dbReference>
<proteinExistence type="predicted"/>
<evidence type="ECO:0000256" key="1">
    <source>
        <dbReference type="SAM" id="Phobius"/>
    </source>
</evidence>
<protein>
    <submittedName>
        <fullName evidence="2">Uncharacterized protein</fullName>
    </submittedName>
</protein>
<dbReference type="EMBL" id="SODF01000003">
    <property type="protein sequence ID" value="TDW15675.1"/>
    <property type="molecule type" value="Genomic_DNA"/>
</dbReference>
<dbReference type="OrthoDB" id="3701046at2"/>
<reference evidence="2 3" key="1">
    <citation type="submission" date="2019-03" db="EMBL/GenBank/DDBJ databases">
        <title>Genomic Encyclopedia of Type Strains, Phase III (KMG-III): the genomes of soil and plant-associated and newly described type strains.</title>
        <authorList>
            <person name="Whitman W."/>
        </authorList>
    </citation>
    <scope>NUCLEOTIDE SEQUENCE [LARGE SCALE GENOMIC DNA]</scope>
    <source>
        <strain evidence="2 3">VKM Ac-2570</strain>
    </source>
</reference>
<accession>A0A4R7ZF00</accession>
<keyword evidence="1" id="KW-0472">Membrane</keyword>
<evidence type="ECO:0000313" key="2">
    <source>
        <dbReference type="EMBL" id="TDW15675.1"/>
    </source>
</evidence>
<feature type="transmembrane region" description="Helical" evidence="1">
    <location>
        <begin position="54"/>
        <end position="74"/>
    </location>
</feature>
<keyword evidence="1" id="KW-1133">Transmembrane helix</keyword>
<gene>
    <name evidence="2" type="ORF">EV650_7165</name>
</gene>